<reference evidence="1" key="2">
    <citation type="journal article" date="2015" name="Data Brief">
        <title>Shoot transcriptome of the giant reed, Arundo donax.</title>
        <authorList>
            <person name="Barrero R.A."/>
            <person name="Guerrero F.D."/>
            <person name="Moolhuijzen P."/>
            <person name="Goolsby J.A."/>
            <person name="Tidwell J."/>
            <person name="Bellgard S.E."/>
            <person name="Bellgard M.I."/>
        </authorList>
    </citation>
    <scope>NUCLEOTIDE SEQUENCE</scope>
    <source>
        <tissue evidence="1">Shoot tissue taken approximately 20 cm above the soil surface</tissue>
    </source>
</reference>
<organism evidence="1">
    <name type="scientific">Arundo donax</name>
    <name type="common">Giant reed</name>
    <name type="synonym">Donax arundinaceus</name>
    <dbReference type="NCBI Taxonomy" id="35708"/>
    <lineage>
        <taxon>Eukaryota</taxon>
        <taxon>Viridiplantae</taxon>
        <taxon>Streptophyta</taxon>
        <taxon>Embryophyta</taxon>
        <taxon>Tracheophyta</taxon>
        <taxon>Spermatophyta</taxon>
        <taxon>Magnoliopsida</taxon>
        <taxon>Liliopsida</taxon>
        <taxon>Poales</taxon>
        <taxon>Poaceae</taxon>
        <taxon>PACMAD clade</taxon>
        <taxon>Arundinoideae</taxon>
        <taxon>Arundineae</taxon>
        <taxon>Arundo</taxon>
    </lineage>
</organism>
<accession>A0A0A9CIA8</accession>
<sequence length="16" mass="1772">MEPTIVTHSRSSIQEG</sequence>
<reference evidence="1" key="1">
    <citation type="submission" date="2014-09" db="EMBL/GenBank/DDBJ databases">
        <authorList>
            <person name="Magalhaes I.L.F."/>
            <person name="Oliveira U."/>
            <person name="Santos F.R."/>
            <person name="Vidigal T.H.D.A."/>
            <person name="Brescovit A.D."/>
            <person name="Santos A.J."/>
        </authorList>
    </citation>
    <scope>NUCLEOTIDE SEQUENCE</scope>
    <source>
        <tissue evidence="1">Shoot tissue taken approximately 20 cm above the soil surface</tissue>
    </source>
</reference>
<evidence type="ECO:0000313" key="1">
    <source>
        <dbReference type="EMBL" id="JAD74178.1"/>
    </source>
</evidence>
<proteinExistence type="predicted"/>
<name>A0A0A9CIA8_ARUDO</name>
<protein>
    <submittedName>
        <fullName evidence="1">Uncharacterized protein</fullName>
    </submittedName>
</protein>
<dbReference type="EMBL" id="GBRH01223717">
    <property type="protein sequence ID" value="JAD74178.1"/>
    <property type="molecule type" value="Transcribed_RNA"/>
</dbReference>
<dbReference type="AlphaFoldDB" id="A0A0A9CIA8"/>